<comment type="caution">
    <text evidence="2">The sequence shown here is derived from an EMBL/GenBank/DDBJ whole genome shotgun (WGS) entry which is preliminary data.</text>
</comment>
<gene>
    <name evidence="2" type="ORF">N1851_028457</name>
</gene>
<evidence type="ECO:0000313" key="2">
    <source>
        <dbReference type="EMBL" id="KAK0135659.1"/>
    </source>
</evidence>
<evidence type="ECO:0000313" key="3">
    <source>
        <dbReference type="Proteomes" id="UP001174136"/>
    </source>
</evidence>
<proteinExistence type="predicted"/>
<dbReference type="EMBL" id="JAOPHQ010005412">
    <property type="protein sequence ID" value="KAK0135659.1"/>
    <property type="molecule type" value="Genomic_DNA"/>
</dbReference>
<protein>
    <submittedName>
        <fullName evidence="2">Uncharacterized protein</fullName>
    </submittedName>
</protein>
<evidence type="ECO:0000256" key="1">
    <source>
        <dbReference type="SAM" id="MobiDB-lite"/>
    </source>
</evidence>
<dbReference type="Proteomes" id="UP001174136">
    <property type="component" value="Unassembled WGS sequence"/>
</dbReference>
<sequence length="259" mass="29139">MESSRSRARFTVERNATSYLKHTNNQGLQFRNTRTGLCLQLEAVTSQVLHLPQEVRLYVPHHLVDLPLVVLLTLQDAQPHLQQLLLHLQANEGNADEANHPKSVAKSRRSGNPQEKNASNIDQFLQINLLNVEGKDDNVPEAKQLDTSVQKAGIPGFSGCVEHTSIIWHQIQCAKREGRDLHVLFLNAFGSVPHSLIWTAFNFFHIPNTITNLVRNFHDLQFCIQTTEYTTSWQSVEVGIMAGCTISPLAFTMAMEVII</sequence>
<name>A0AA47M8I3_MERPO</name>
<accession>A0AA47M8I3</accession>
<feature type="region of interest" description="Disordered" evidence="1">
    <location>
        <begin position="95"/>
        <end position="117"/>
    </location>
</feature>
<dbReference type="AlphaFoldDB" id="A0AA47M8I3"/>
<reference evidence="2" key="1">
    <citation type="journal article" date="2023" name="Front. Mar. Sci.">
        <title>A new Merluccius polli reference genome to investigate the effects of global change in West African waters.</title>
        <authorList>
            <person name="Mateo J.L."/>
            <person name="Blanco-Fernandez C."/>
            <person name="Garcia-Vazquez E."/>
            <person name="Machado-Schiaffino G."/>
        </authorList>
    </citation>
    <scope>NUCLEOTIDE SEQUENCE</scope>
    <source>
        <strain evidence="2">C29</strain>
        <tissue evidence="2">Fin</tissue>
    </source>
</reference>
<organism evidence="2 3">
    <name type="scientific">Merluccius polli</name>
    <name type="common">Benguela hake</name>
    <name type="synonym">Merluccius cadenati</name>
    <dbReference type="NCBI Taxonomy" id="89951"/>
    <lineage>
        <taxon>Eukaryota</taxon>
        <taxon>Metazoa</taxon>
        <taxon>Chordata</taxon>
        <taxon>Craniata</taxon>
        <taxon>Vertebrata</taxon>
        <taxon>Euteleostomi</taxon>
        <taxon>Actinopterygii</taxon>
        <taxon>Neopterygii</taxon>
        <taxon>Teleostei</taxon>
        <taxon>Neoteleostei</taxon>
        <taxon>Acanthomorphata</taxon>
        <taxon>Zeiogadaria</taxon>
        <taxon>Gadariae</taxon>
        <taxon>Gadiformes</taxon>
        <taxon>Gadoidei</taxon>
        <taxon>Merlucciidae</taxon>
        <taxon>Merluccius</taxon>
    </lineage>
</organism>
<keyword evidence="3" id="KW-1185">Reference proteome</keyword>